<accession>E6XBB0</accession>
<dbReference type="HOGENOM" id="CLU_468278_0_0_10"/>
<reference evidence="1 2" key="1">
    <citation type="journal article" date="2010" name="Stand. Genomic Sci.">
        <title>Complete genome sequence of Cellulophaga algicola type strain (IC166).</title>
        <authorList>
            <person name="Abt B."/>
            <person name="Lu M."/>
            <person name="Misra M."/>
            <person name="Han C."/>
            <person name="Nolan M."/>
            <person name="Lucas S."/>
            <person name="Hammon N."/>
            <person name="Deshpande S."/>
            <person name="Cheng J.F."/>
            <person name="Tapia R."/>
            <person name="Goodwin L."/>
            <person name="Pitluck S."/>
            <person name="Liolios K."/>
            <person name="Pagani I."/>
            <person name="Ivanova N."/>
            <person name="Mavromatis K."/>
            <person name="Ovchinikova G."/>
            <person name="Pati A."/>
            <person name="Chen A."/>
            <person name="Palaniappan K."/>
            <person name="Land M."/>
            <person name="Hauser L."/>
            <person name="Chang Y.J."/>
            <person name="Jeffries C.D."/>
            <person name="Detter J.C."/>
            <person name="Brambilla E."/>
            <person name="Rohde M."/>
            <person name="Tindall B.J."/>
            <person name="Goker M."/>
            <person name="Woyke T."/>
            <person name="Bristow J."/>
            <person name="Eisen J.A."/>
            <person name="Markowitz V."/>
            <person name="Hugenholtz P."/>
            <person name="Kyrpides N.C."/>
            <person name="Klenk H.P."/>
            <person name="Lapidus A."/>
        </authorList>
    </citation>
    <scope>NUCLEOTIDE SEQUENCE [LARGE SCALE GENOMIC DNA]</scope>
    <source>
        <strain evidence="2">DSM 14237 / IC166 / ACAM 630</strain>
    </source>
</reference>
<dbReference type="EMBL" id="CP002453">
    <property type="protein sequence ID" value="ADV49974.1"/>
    <property type="molecule type" value="Genomic_DNA"/>
</dbReference>
<dbReference type="eggNOG" id="ENOG502ZVQG">
    <property type="taxonomic scope" value="Bacteria"/>
</dbReference>
<evidence type="ECO:0000313" key="1">
    <source>
        <dbReference type="EMBL" id="ADV49974.1"/>
    </source>
</evidence>
<dbReference type="KEGG" id="cao:Celal_2689"/>
<dbReference type="Pfam" id="PF14903">
    <property type="entry name" value="WG_beta_rep"/>
    <property type="match status" value="1"/>
</dbReference>
<dbReference type="AlphaFoldDB" id="E6XBB0"/>
<name>E6XBB0_CELAD</name>
<dbReference type="PROSITE" id="PS51257">
    <property type="entry name" value="PROKAR_LIPOPROTEIN"/>
    <property type="match status" value="1"/>
</dbReference>
<dbReference type="InterPro" id="IPR032774">
    <property type="entry name" value="WG_beta_rep"/>
</dbReference>
<organism evidence="1 2">
    <name type="scientific">Cellulophaga algicola (strain DSM 14237 / IC166 / ACAM 630)</name>
    <dbReference type="NCBI Taxonomy" id="688270"/>
    <lineage>
        <taxon>Bacteria</taxon>
        <taxon>Pseudomonadati</taxon>
        <taxon>Bacteroidota</taxon>
        <taxon>Flavobacteriia</taxon>
        <taxon>Flavobacteriales</taxon>
        <taxon>Flavobacteriaceae</taxon>
        <taxon>Cellulophaga</taxon>
    </lineage>
</organism>
<evidence type="ECO:0000313" key="2">
    <source>
        <dbReference type="Proteomes" id="UP000008634"/>
    </source>
</evidence>
<dbReference type="STRING" id="688270.Celal_2689"/>
<keyword evidence="2" id="KW-1185">Reference proteome</keyword>
<protein>
    <submittedName>
        <fullName evidence="1">KWG Leptospira repeat protein</fullName>
    </submittedName>
</protein>
<dbReference type="Proteomes" id="UP000008634">
    <property type="component" value="Chromosome"/>
</dbReference>
<gene>
    <name evidence="1" type="ordered locus">Celal_2689</name>
</gene>
<dbReference type="OrthoDB" id="679755at2"/>
<proteinExistence type="predicted"/>
<sequence length="582" mass="66759">MNKVLFITLFLIIAGCSNVQTQTKNNEDLDEFISALDDKSLDEIKEEMNINIKQFEAFLNFFDGSFSNSIKSIKKEDEKYGEEFKIDTTGIHNALNQFNSVVFDQYFESYESHLKFSFTNTDQRRPLELGQGISQTFSPTKIYYHSGEIKTDSVENYMVDFSFDREGWGTAKPIDSIDISYELAYIKDYDSVEVSNKNNKTNYKGGEIKLVKTDNNYAYITLSDTIASPFVVQGYNKEGKLIDRSGSSSNTIAPGDSEGIFSEMLKYLKIVQEKLNDGDFKSTADFQKYLRKHLNNIDYFNDKDGLFHREYYFYGHVDAIKLLFSKDTENEKVKFTAHNTHPFNAIDELFNMSTDDSLIFLNANGAHQIKIKNDNISLVNISGDYYEDNEYYYHLNRVNKSLDTLLVYNLVAYKNGLAGIQPEDENDAIELFFSNYKPIGPKKYDKLTEVGEILFGFRNNSYFIIDMMGNETPVPNVTRVYDGLSDNRILVSNGDLIGFIDPKGKSVIPPKYETAEPFEDGITAARFNGTYKLIDVNGKVLVDTEESYMNFLSKDDQGRRIYKFDYGSKTYNYKGDLIPKQD</sequence>
<dbReference type="RefSeq" id="WP_013551445.1">
    <property type="nucleotide sequence ID" value="NC_014934.1"/>
</dbReference>